<feature type="transmembrane region" description="Helical" evidence="1">
    <location>
        <begin position="223"/>
        <end position="242"/>
    </location>
</feature>
<comment type="caution">
    <text evidence="2">The sequence shown here is derived from an EMBL/GenBank/DDBJ whole genome shotgun (WGS) entry which is preliminary data.</text>
</comment>
<keyword evidence="3" id="KW-1185">Reference proteome</keyword>
<dbReference type="RefSeq" id="WP_004458156.1">
    <property type="nucleotide sequence ID" value="NZ_AHON02000027.1"/>
</dbReference>
<evidence type="ECO:0000313" key="2">
    <source>
        <dbReference type="EMBL" id="EKO34748.1"/>
    </source>
</evidence>
<keyword evidence="1" id="KW-1133">Transmembrane helix</keyword>
<evidence type="ECO:0000256" key="1">
    <source>
        <dbReference type="SAM" id="Phobius"/>
    </source>
</evidence>
<name>A0A0E2BH76_9LEPT</name>
<dbReference type="AlphaFoldDB" id="A0A0E2BH76"/>
<keyword evidence="1" id="KW-0812">Transmembrane</keyword>
<keyword evidence="1" id="KW-0472">Membrane</keyword>
<sequence length="245" mass="28680">MGSFQDYSVFRRWWKKETPPARGYTKSYSATTPSGDILEADFNFHEKKVRLTLEIAEENGKIYVVTVKNGEVIQEKDLSSGRMVPVYAKLAPFQEVFSCLPDPDLLKTLGGLYGISKQPLGNIPERIERPWEKSTRYDHIFGINREQSFWQRFFSGNREYKEPWIVRVKKRFWSEFRDLVLGTFSGLGIYYAYTDFYVLGFALAVFGLLFGGLDWMLRKRNPLLVKVLLFMSLGSYFYYVGYTRY</sequence>
<reference evidence="2" key="1">
    <citation type="submission" date="2012-10" db="EMBL/GenBank/DDBJ databases">
        <authorList>
            <person name="Harkins D.M."/>
            <person name="Durkin A.S."/>
            <person name="Brinkac L.M."/>
            <person name="Haft D.H."/>
            <person name="Selengut J.D."/>
            <person name="Sanka R."/>
            <person name="DePew J."/>
            <person name="Purushe J."/>
            <person name="Matthias M.A."/>
            <person name="Vinetz J.M."/>
            <person name="Sutton G.G."/>
            <person name="Nierman W.C."/>
            <person name="Fouts D.E."/>
        </authorList>
    </citation>
    <scope>NUCLEOTIDE SEQUENCE [LARGE SCALE GENOMIC DNA]</scope>
    <source>
        <strain evidence="2">MOR084</strain>
    </source>
</reference>
<dbReference type="Proteomes" id="UP000006329">
    <property type="component" value="Unassembled WGS sequence"/>
</dbReference>
<accession>A0A0E2BH76</accession>
<gene>
    <name evidence="2" type="ORF">LEP1GSC179_1623</name>
</gene>
<organism evidence="2 3">
    <name type="scientific">Leptospira santarosai str. MOR084</name>
    <dbReference type="NCBI Taxonomy" id="1049984"/>
    <lineage>
        <taxon>Bacteria</taxon>
        <taxon>Pseudomonadati</taxon>
        <taxon>Spirochaetota</taxon>
        <taxon>Spirochaetia</taxon>
        <taxon>Leptospirales</taxon>
        <taxon>Leptospiraceae</taxon>
        <taxon>Leptospira</taxon>
    </lineage>
</organism>
<protein>
    <submittedName>
        <fullName evidence="2">Uncharacterized protein</fullName>
    </submittedName>
</protein>
<dbReference type="GeneID" id="29740427"/>
<feature type="transmembrane region" description="Helical" evidence="1">
    <location>
        <begin position="199"/>
        <end position="216"/>
    </location>
</feature>
<evidence type="ECO:0000313" key="3">
    <source>
        <dbReference type="Proteomes" id="UP000006329"/>
    </source>
</evidence>
<proteinExistence type="predicted"/>
<dbReference type="EMBL" id="AHON02000027">
    <property type="protein sequence ID" value="EKO34748.1"/>
    <property type="molecule type" value="Genomic_DNA"/>
</dbReference>